<dbReference type="STRING" id="930169.B5T_01759"/>
<dbReference type="SUPFAM" id="SSF53756">
    <property type="entry name" value="UDP-Glycosyltransferase/glycogen phosphorylase"/>
    <property type="match status" value="1"/>
</dbReference>
<evidence type="ECO:0000256" key="1">
    <source>
        <dbReference type="ARBA" id="ARBA00022676"/>
    </source>
</evidence>
<sequence length="638" mass="70675">MQVTTSIPGQDDLIEEALTSLPSKGCIIDIGTGSGLAARRFLEVGWVVTATGFDMDAYQKNDEALPKELHIVSDLDICNMDAIDDASMDAVWCAHVLEHVSDTGRALAEIRRILKPDGWLFIAVPPFKHEVVGGHVNTGWNIGTLMYVLANAGFDLTNGRFVRHGYNIFGMAQRGPGPLPKEELRRANGDLETLTKAGRFPKGLEVKQGFNGDLPSVNWKWNCAPKSIEVSRLMLASPGPVPKMRIGFFIPWITQGRGGTENVGQMMANAMAGRGHSVVIFTFDNNNGPSLWPLDDSIELVHLSEHDDERADQMMVVEVASRNLDLLVGLHMNRTFLRYVRCAQKVGLPIVLSEHIDPRFPDWIGTFPADERVMAFSGATLVHTLVNAFVPTLPDFLQSRMRVVPNTIREPEVLAKPGKEKEVKYLLTVARLVPRKNTSRLVEAFAKLARDFPDWKLRIVGGGPEERTLREKAQRLGVANAIEFLGAQEDPYAFYHEADIFVIPSFFEGFPLTLCEALAHGIPAVGYEVCNGVNEQIIHGENGLLAQGRDGADNLPVELHKLMASRELREQMGQAARETFLARFSNTVIHTAWEEIFSEAYEIGPIFCNSSKKDIAEVRLSEFLWGKAQLSDAGNKKA</sequence>
<dbReference type="eggNOG" id="COG2227">
    <property type="taxonomic scope" value="Bacteria"/>
</dbReference>
<organism evidence="5 6">
    <name type="scientific">Alcanivorax dieselolei (strain DSM 16502 / CGMCC 1.3690 / MCCC 1A00001 / B-5)</name>
    <name type="common">Alloalcanivorax dieselolei</name>
    <dbReference type="NCBI Taxonomy" id="930169"/>
    <lineage>
        <taxon>Bacteria</taxon>
        <taxon>Pseudomonadati</taxon>
        <taxon>Pseudomonadota</taxon>
        <taxon>Gammaproteobacteria</taxon>
        <taxon>Oceanospirillales</taxon>
        <taxon>Alcanivoracaceae</taxon>
        <taxon>Alloalcanivorax</taxon>
    </lineage>
</organism>
<reference evidence="5 6" key="1">
    <citation type="journal article" date="2012" name="J. Bacteriol.">
        <title>Complete genome sequence of Alcanivorax dieselolei type strain B5.</title>
        <authorList>
            <person name="Lai Q."/>
            <person name="Li W."/>
            <person name="Shao Z."/>
        </authorList>
    </citation>
    <scope>NUCLEOTIDE SEQUENCE [LARGE SCALE GENOMIC DNA]</scope>
    <source>
        <strain evidence="6">DSM 16502 / CGMCC 1.3690 / B-5</strain>
    </source>
</reference>
<dbReference type="KEGG" id="adi:B5T_01759"/>
<evidence type="ECO:0000313" key="5">
    <source>
        <dbReference type="EMBL" id="AFT70036.1"/>
    </source>
</evidence>
<name>K0CEK5_ALCDB</name>
<dbReference type="Gene3D" id="3.40.50.2000">
    <property type="entry name" value="Glycogen Phosphorylase B"/>
    <property type="match status" value="2"/>
</dbReference>
<dbReference type="eggNOG" id="COG0438">
    <property type="taxonomic scope" value="Bacteria"/>
</dbReference>
<gene>
    <name evidence="5" type="ordered locus">B5T_01759</name>
</gene>
<dbReference type="HOGENOM" id="CLU_428755_0_0_6"/>
<dbReference type="GO" id="GO:0016757">
    <property type="term" value="F:glycosyltransferase activity"/>
    <property type="evidence" value="ECO:0007669"/>
    <property type="project" value="UniProtKB-KW"/>
</dbReference>
<evidence type="ECO:0000256" key="2">
    <source>
        <dbReference type="ARBA" id="ARBA00022679"/>
    </source>
</evidence>
<dbReference type="PANTHER" id="PTHR12526:SF510">
    <property type="entry name" value="D-INOSITOL 3-PHOSPHATE GLYCOSYLTRANSFERASE"/>
    <property type="match status" value="1"/>
</dbReference>
<feature type="domain" description="Methyltransferase type 11" evidence="4">
    <location>
        <begin position="28"/>
        <end position="122"/>
    </location>
</feature>
<dbReference type="Pfam" id="PF00534">
    <property type="entry name" value="Glycos_transf_1"/>
    <property type="match status" value="1"/>
</dbReference>
<dbReference type="Gene3D" id="3.40.50.150">
    <property type="entry name" value="Vaccinia Virus protein VP39"/>
    <property type="match status" value="1"/>
</dbReference>
<evidence type="ECO:0000313" key="6">
    <source>
        <dbReference type="Proteomes" id="UP000006286"/>
    </source>
</evidence>
<dbReference type="PATRIC" id="fig|930169.3.peg.1735"/>
<dbReference type="InterPro" id="IPR013216">
    <property type="entry name" value="Methyltransf_11"/>
</dbReference>
<dbReference type="InterPro" id="IPR001296">
    <property type="entry name" value="Glyco_trans_1"/>
</dbReference>
<evidence type="ECO:0000259" key="3">
    <source>
        <dbReference type="Pfam" id="PF00534"/>
    </source>
</evidence>
<keyword evidence="2 5" id="KW-0808">Transferase</keyword>
<dbReference type="SUPFAM" id="SSF53335">
    <property type="entry name" value="S-adenosyl-L-methionine-dependent methyltransferases"/>
    <property type="match status" value="1"/>
</dbReference>
<dbReference type="PANTHER" id="PTHR12526">
    <property type="entry name" value="GLYCOSYLTRANSFERASE"/>
    <property type="match status" value="1"/>
</dbReference>
<dbReference type="EMBL" id="CP003466">
    <property type="protein sequence ID" value="AFT70036.1"/>
    <property type="molecule type" value="Genomic_DNA"/>
</dbReference>
<proteinExistence type="predicted"/>
<dbReference type="OrthoDB" id="9775208at2"/>
<accession>K0CEK5</accession>
<dbReference type="AlphaFoldDB" id="K0CEK5"/>
<dbReference type="RefSeq" id="WP_014994109.1">
    <property type="nucleotide sequence ID" value="NC_018691.1"/>
</dbReference>
<dbReference type="Proteomes" id="UP000006286">
    <property type="component" value="Chromosome"/>
</dbReference>
<evidence type="ECO:0000259" key="4">
    <source>
        <dbReference type="Pfam" id="PF08241"/>
    </source>
</evidence>
<dbReference type="GO" id="GO:1901135">
    <property type="term" value="P:carbohydrate derivative metabolic process"/>
    <property type="evidence" value="ECO:0007669"/>
    <property type="project" value="UniProtKB-ARBA"/>
</dbReference>
<keyword evidence="1" id="KW-0328">Glycosyltransferase</keyword>
<protein>
    <submittedName>
        <fullName evidence="5">Putative glycosyltransferase</fullName>
    </submittedName>
</protein>
<dbReference type="CDD" id="cd02440">
    <property type="entry name" value="AdoMet_MTases"/>
    <property type="match status" value="1"/>
</dbReference>
<feature type="domain" description="Glycosyl transferase family 1" evidence="3">
    <location>
        <begin position="415"/>
        <end position="578"/>
    </location>
</feature>
<dbReference type="Pfam" id="PF08241">
    <property type="entry name" value="Methyltransf_11"/>
    <property type="match status" value="1"/>
</dbReference>
<dbReference type="GO" id="GO:0008757">
    <property type="term" value="F:S-adenosylmethionine-dependent methyltransferase activity"/>
    <property type="evidence" value="ECO:0007669"/>
    <property type="project" value="InterPro"/>
</dbReference>
<keyword evidence="6" id="KW-1185">Reference proteome</keyword>
<dbReference type="InterPro" id="IPR029063">
    <property type="entry name" value="SAM-dependent_MTases_sf"/>
</dbReference>